<feature type="domain" description="N-acetyltransferase" evidence="1">
    <location>
        <begin position="168"/>
        <end position="321"/>
    </location>
</feature>
<dbReference type="InterPro" id="IPR000182">
    <property type="entry name" value="GNAT_dom"/>
</dbReference>
<dbReference type="InterPro" id="IPR016181">
    <property type="entry name" value="Acyl_CoA_acyltransferase"/>
</dbReference>
<dbReference type="EMBL" id="LJJB01000007">
    <property type="protein sequence ID" value="KQL48890.1"/>
    <property type="molecule type" value="Genomic_DNA"/>
</dbReference>
<gene>
    <name evidence="2" type="ORF">AN963_03595</name>
</gene>
<organism evidence="2 3">
    <name type="scientific">Brevibacillus choshinensis</name>
    <dbReference type="NCBI Taxonomy" id="54911"/>
    <lineage>
        <taxon>Bacteria</taxon>
        <taxon>Bacillati</taxon>
        <taxon>Bacillota</taxon>
        <taxon>Bacilli</taxon>
        <taxon>Bacillales</taxon>
        <taxon>Paenibacillaceae</taxon>
        <taxon>Brevibacillus</taxon>
    </lineage>
</organism>
<protein>
    <recommendedName>
        <fullName evidence="1">N-acetyltransferase domain-containing protein</fullName>
    </recommendedName>
</protein>
<dbReference type="RefSeq" id="WP_055743186.1">
    <property type="nucleotide sequence ID" value="NZ_LJJB01000007.1"/>
</dbReference>
<reference evidence="2 3" key="1">
    <citation type="submission" date="2015-09" db="EMBL/GenBank/DDBJ databases">
        <title>Genome sequencing project for genomic taxonomy and phylogenomics of Bacillus-like bacteria.</title>
        <authorList>
            <person name="Liu B."/>
            <person name="Wang J."/>
            <person name="Zhu Y."/>
            <person name="Liu G."/>
            <person name="Chen Q."/>
            <person name="Chen Z."/>
            <person name="Lan J."/>
            <person name="Che J."/>
            <person name="Ge C."/>
            <person name="Shi H."/>
            <person name="Pan Z."/>
            <person name="Liu X."/>
        </authorList>
    </citation>
    <scope>NUCLEOTIDE SEQUENCE [LARGE SCALE GENOMIC DNA]</scope>
    <source>
        <strain evidence="2 3">DSM 8552</strain>
    </source>
</reference>
<dbReference type="Pfam" id="PF00583">
    <property type="entry name" value="Acetyltransf_1"/>
    <property type="match status" value="1"/>
</dbReference>
<evidence type="ECO:0000313" key="2">
    <source>
        <dbReference type="EMBL" id="KQL48890.1"/>
    </source>
</evidence>
<evidence type="ECO:0000259" key="1">
    <source>
        <dbReference type="PROSITE" id="PS51186"/>
    </source>
</evidence>
<comment type="caution">
    <text evidence="2">The sequence shown here is derived from an EMBL/GenBank/DDBJ whole genome shotgun (WGS) entry which is preliminary data.</text>
</comment>
<dbReference type="PROSITE" id="PS51186">
    <property type="entry name" value="GNAT"/>
    <property type="match status" value="1"/>
</dbReference>
<evidence type="ECO:0000313" key="3">
    <source>
        <dbReference type="Proteomes" id="UP000051063"/>
    </source>
</evidence>
<accession>A0ABR5NBH4</accession>
<keyword evidence="3" id="KW-1185">Reference proteome</keyword>
<dbReference type="Proteomes" id="UP000051063">
    <property type="component" value="Unassembled WGS sequence"/>
</dbReference>
<dbReference type="Gene3D" id="3.40.630.30">
    <property type="match status" value="1"/>
</dbReference>
<dbReference type="SUPFAM" id="SSF55729">
    <property type="entry name" value="Acyl-CoA N-acyltransferases (Nat)"/>
    <property type="match status" value="1"/>
</dbReference>
<sequence length="321" mass="36693">MITFRPIFVHELHAFAAVSTPTHRHQSIIDYVQEMFTKGAMRPEWCFILEREGVGIGRVAFWTLPGKDSPSDIVLLDLPWEDENGSELAELLWQHLLVTCRQMGVQQLGYVLDSPAMAPHWQDHAEQRQKILGNLGFHLQRETSRFEWKNNPGITSAPNVLPHMDERVIYRSLSEVGEIAFIDAIMRGSASTLDRQIAQERAEYGPLSQAQEIYQDLQGMSYEPDWWELAYTPDDQLIGFIIPTRSPTFATIGYIGVLPEFRGRGYVDLLLNRGLFSLVQAGESCIRTDTDLQNQPMANAFLRAGFHLFAQRSEYRFRSFG</sequence>
<dbReference type="CDD" id="cd04301">
    <property type="entry name" value="NAT_SF"/>
    <property type="match status" value="1"/>
</dbReference>
<proteinExistence type="predicted"/>
<name>A0ABR5NBH4_BRECH</name>